<comment type="caution">
    <text evidence="1">The sequence shown here is derived from an EMBL/GenBank/DDBJ whole genome shotgun (WGS) entry which is preliminary data.</text>
</comment>
<dbReference type="EMBL" id="JACHFM010000004">
    <property type="protein sequence ID" value="MBB5223862.1"/>
    <property type="molecule type" value="Genomic_DNA"/>
</dbReference>
<evidence type="ECO:0000313" key="1">
    <source>
        <dbReference type="EMBL" id="MBB5223862.1"/>
    </source>
</evidence>
<dbReference type="SUPFAM" id="SSF51182">
    <property type="entry name" value="RmlC-like cupins"/>
    <property type="match status" value="1"/>
</dbReference>
<organism evidence="1 2">
    <name type="scientific">Amaricoccus macauensis</name>
    <dbReference type="NCBI Taxonomy" id="57001"/>
    <lineage>
        <taxon>Bacteria</taxon>
        <taxon>Pseudomonadati</taxon>
        <taxon>Pseudomonadota</taxon>
        <taxon>Alphaproteobacteria</taxon>
        <taxon>Rhodobacterales</taxon>
        <taxon>Paracoccaceae</taxon>
        <taxon>Amaricoccus</taxon>
    </lineage>
</organism>
<dbReference type="RefSeq" id="WP_184153603.1">
    <property type="nucleotide sequence ID" value="NZ_JACHFM010000004.1"/>
</dbReference>
<dbReference type="InterPro" id="IPR031723">
    <property type="entry name" value="DMSP_lyase"/>
</dbReference>
<reference evidence="1 2" key="1">
    <citation type="submission" date="2020-08" db="EMBL/GenBank/DDBJ databases">
        <title>Genomic Encyclopedia of Type Strains, Phase IV (KMG-IV): sequencing the most valuable type-strain genomes for metagenomic binning, comparative biology and taxonomic classification.</title>
        <authorList>
            <person name="Goeker M."/>
        </authorList>
    </citation>
    <scope>NUCLEOTIDE SEQUENCE [LARGE SCALE GENOMIC DNA]</scope>
    <source>
        <strain evidence="1 2">DSM 101730</strain>
    </source>
</reference>
<accession>A0A840SXQ7</accession>
<dbReference type="InterPro" id="IPR011051">
    <property type="entry name" value="RmlC_Cupin_sf"/>
</dbReference>
<proteinExistence type="predicted"/>
<dbReference type="Gene3D" id="2.60.120.10">
    <property type="entry name" value="Jelly Rolls"/>
    <property type="match status" value="1"/>
</dbReference>
<name>A0A840SXQ7_9RHOB</name>
<evidence type="ECO:0000313" key="2">
    <source>
        <dbReference type="Proteomes" id="UP000549457"/>
    </source>
</evidence>
<sequence length="199" mass="21588">MRRDPALQSFVDALLAAYAEVIPGAEAADSLERITAALASPGTRRERAGGRLPVCAHLDAALGVEPGRPSLRRLVEAFRGIEPDLEWVRRASHDETASENFADGHANAMILGPAGLENRRDIWIGVSLLAPHVRYTDHSHAPEETYLVLSPGEFRQGGGDWFEPGVGGSFHNTPHIVHAMRSGEAPLFAFWSLWVDPAA</sequence>
<dbReference type="Pfam" id="PF16867">
    <property type="entry name" value="DMSP_lyase"/>
    <property type="match status" value="1"/>
</dbReference>
<dbReference type="AlphaFoldDB" id="A0A840SXQ7"/>
<dbReference type="InterPro" id="IPR014710">
    <property type="entry name" value="RmlC-like_jellyroll"/>
</dbReference>
<protein>
    <submittedName>
        <fullName evidence="1">Uncharacterized protein</fullName>
    </submittedName>
</protein>
<dbReference type="GO" id="GO:0047869">
    <property type="term" value="F:dimethylpropiothetin dethiomethylase activity"/>
    <property type="evidence" value="ECO:0007669"/>
    <property type="project" value="InterPro"/>
</dbReference>
<gene>
    <name evidence="1" type="ORF">HNP73_003816</name>
</gene>
<keyword evidence="2" id="KW-1185">Reference proteome</keyword>
<dbReference type="Proteomes" id="UP000549457">
    <property type="component" value="Unassembled WGS sequence"/>
</dbReference>